<organism evidence="4 5">
    <name type="scientific">Dietzia lutea</name>
    <dbReference type="NCBI Taxonomy" id="546160"/>
    <lineage>
        <taxon>Bacteria</taxon>
        <taxon>Bacillati</taxon>
        <taxon>Actinomycetota</taxon>
        <taxon>Actinomycetes</taxon>
        <taxon>Mycobacteriales</taxon>
        <taxon>Dietziaceae</taxon>
        <taxon>Dietzia</taxon>
    </lineage>
</organism>
<dbReference type="SUPFAM" id="SSF56003">
    <property type="entry name" value="Molybdenum cofactor-binding domain"/>
    <property type="match status" value="1"/>
</dbReference>
<dbReference type="SUPFAM" id="SSF54665">
    <property type="entry name" value="CO dehydrogenase molybdoprotein N-domain-like"/>
    <property type="match status" value="1"/>
</dbReference>
<keyword evidence="1" id="KW-0500">Molybdenum</keyword>
<dbReference type="InterPro" id="IPR008274">
    <property type="entry name" value="AldOxase/xan_DH_MoCoBD1"/>
</dbReference>
<dbReference type="GO" id="GO:0005506">
    <property type="term" value="F:iron ion binding"/>
    <property type="evidence" value="ECO:0007669"/>
    <property type="project" value="InterPro"/>
</dbReference>
<sequence>MSAIGTSTPRLDGPAKVTGTAQYAAEHTGPGEPVFLHPVTSTIARGSVTSMDTSEAESQPGVLAVLTPWNAPRLADTSEREYVICQDTDVLYRGQPIGLVLAETAEAARWAQSLVRVEYDQQPHDVGFRTDHPDDYEPEVVNGGYEPASATGEMGPSLARAQADGHVVDQSYSTPEEHNNPMEPHAVSAHWDPDGPLLTMYDSTQSPHGVASTLAPVLGLETEQIRVIAPHVGGGFGSKGAPHAHDVLVALGAIHLPGRLIKYAVTRQQMFVFVGYRPRTVSRIRLASDADGRLTAIGHEAWSQSSRVKEFVEQAAVPSRSMYAAPNRRTFHHAVPLDVPAPYWMRAPGEAPGAFAAEVAMDELAEACGLDPIELRVRNDPETDPESGRPWSSRRLVDCLREGADRFGWSERPATPASRRDGRWMVGYGVASAAYPHMVQPGSQATIRAEGGGRYRVQVGAVDIGTGTWTALTLVAADALGVSAEAISLEIGDTALPYATVAGGSSGISSWGSAIFAAAGRFRTRYGDDPPAGAETTAAAGDNPELERYRAISFGAHFAEVRVDADTGEIRVPRMLGVFSIGRVVNPRTVRSQFIGGMTFGLSMALHEQSVRDTRFGHVVTQNLADYHVPTHADATDIDAVWLDEVDEFATPMGTRGAGEIGNVGSAAAVVNAIHSATGARIRDLPVHADALLEHLPVDQ</sequence>
<dbReference type="PANTHER" id="PTHR11908:SF132">
    <property type="entry name" value="ALDEHYDE OXIDASE 1-RELATED"/>
    <property type="match status" value="1"/>
</dbReference>
<dbReference type="EMBL" id="CP015449">
    <property type="protein sequence ID" value="AWH91749.1"/>
    <property type="molecule type" value="Genomic_DNA"/>
</dbReference>
<evidence type="ECO:0000256" key="2">
    <source>
        <dbReference type="ARBA" id="ARBA00023002"/>
    </source>
</evidence>
<dbReference type="KEGG" id="dlu:A6035_05805"/>
<dbReference type="SMART" id="SM01008">
    <property type="entry name" value="Ald_Xan_dh_C"/>
    <property type="match status" value="1"/>
</dbReference>
<dbReference type="PANTHER" id="PTHR11908">
    <property type="entry name" value="XANTHINE DEHYDROGENASE"/>
    <property type="match status" value="1"/>
</dbReference>
<name>A0A2S1R629_9ACTN</name>
<dbReference type="Pfam" id="PF20256">
    <property type="entry name" value="MoCoBD_2"/>
    <property type="match status" value="2"/>
</dbReference>
<evidence type="ECO:0000259" key="3">
    <source>
        <dbReference type="SMART" id="SM01008"/>
    </source>
</evidence>
<evidence type="ECO:0000313" key="4">
    <source>
        <dbReference type="EMBL" id="AWH91749.1"/>
    </source>
</evidence>
<dbReference type="Pfam" id="PF01315">
    <property type="entry name" value="Ald_Xan_dh_C"/>
    <property type="match status" value="1"/>
</dbReference>
<accession>A0A2S1R629</accession>
<evidence type="ECO:0000256" key="1">
    <source>
        <dbReference type="ARBA" id="ARBA00022505"/>
    </source>
</evidence>
<dbReference type="Pfam" id="PF02738">
    <property type="entry name" value="MoCoBD_1"/>
    <property type="match status" value="1"/>
</dbReference>
<dbReference type="RefSeq" id="WP_108847011.1">
    <property type="nucleotide sequence ID" value="NZ_CP015449.1"/>
</dbReference>
<protein>
    <submittedName>
        <fullName evidence="4">Xanthine dehydrogenase</fullName>
    </submittedName>
</protein>
<reference evidence="4 5" key="1">
    <citation type="submission" date="2016-04" db="EMBL/GenBank/DDBJ databases">
        <title>Complete genome sequence of Dietzia lutea YIM 80766T, a strain isolated from desert soil in Egypt.</title>
        <authorList>
            <person name="Zhao J."/>
            <person name="Hu B."/>
            <person name="Geng S."/>
            <person name="Nie Y."/>
            <person name="Tang Y."/>
        </authorList>
    </citation>
    <scope>NUCLEOTIDE SEQUENCE [LARGE SCALE GENOMIC DNA]</scope>
    <source>
        <strain evidence="4 5">YIM 80766</strain>
    </source>
</reference>
<keyword evidence="2" id="KW-0560">Oxidoreductase</keyword>
<evidence type="ECO:0000313" key="5">
    <source>
        <dbReference type="Proteomes" id="UP000244928"/>
    </source>
</evidence>
<dbReference type="Gene3D" id="3.30.365.10">
    <property type="entry name" value="Aldehyde oxidase/xanthine dehydrogenase, molybdopterin binding domain"/>
    <property type="match status" value="4"/>
</dbReference>
<feature type="domain" description="Aldehyde oxidase/xanthine dehydrogenase a/b hammerhead" evidence="3">
    <location>
        <begin position="18"/>
        <end position="123"/>
    </location>
</feature>
<dbReference type="InterPro" id="IPR046867">
    <property type="entry name" value="AldOxase/xan_DH_MoCoBD2"/>
</dbReference>
<dbReference type="GO" id="GO:0016491">
    <property type="term" value="F:oxidoreductase activity"/>
    <property type="evidence" value="ECO:0007669"/>
    <property type="project" value="UniProtKB-KW"/>
</dbReference>
<keyword evidence="5" id="KW-1185">Reference proteome</keyword>
<dbReference type="AlphaFoldDB" id="A0A2S1R629"/>
<dbReference type="InterPro" id="IPR000674">
    <property type="entry name" value="Ald_Oxase/Xan_DH_a/b"/>
</dbReference>
<proteinExistence type="predicted"/>
<dbReference type="InterPro" id="IPR036856">
    <property type="entry name" value="Ald_Oxase/Xan_DH_a/b_sf"/>
</dbReference>
<dbReference type="InterPro" id="IPR016208">
    <property type="entry name" value="Ald_Oxase/xanthine_DH-like"/>
</dbReference>
<dbReference type="Proteomes" id="UP000244928">
    <property type="component" value="Chromosome"/>
</dbReference>
<dbReference type="Gene3D" id="3.90.1170.50">
    <property type="entry name" value="Aldehyde oxidase/xanthine dehydrogenase, a/b hammerhead"/>
    <property type="match status" value="1"/>
</dbReference>
<gene>
    <name evidence="4" type="ORF">A6035_05805</name>
</gene>
<dbReference type="InterPro" id="IPR037165">
    <property type="entry name" value="AldOxase/xan_DH_Mopterin-bd_sf"/>
</dbReference>